<dbReference type="InterPro" id="IPR000477">
    <property type="entry name" value="RT_dom"/>
</dbReference>
<dbReference type="InterPro" id="IPR051083">
    <property type="entry name" value="GrpII_Intron_Splice-Mob/Def"/>
</dbReference>
<geneLocation type="plasmid" evidence="3 4">
    <name>pCC829_2</name>
</geneLocation>
<dbReference type="Pfam" id="PF00078">
    <property type="entry name" value="RVT_1"/>
    <property type="match status" value="1"/>
</dbReference>
<evidence type="ECO:0000313" key="4">
    <source>
        <dbReference type="Proteomes" id="UP001430990"/>
    </source>
</evidence>
<evidence type="ECO:0000313" key="3">
    <source>
        <dbReference type="EMBL" id="UFW91994.1"/>
    </source>
</evidence>
<reference evidence="3" key="1">
    <citation type="submission" date="2021-11" db="EMBL/GenBank/DDBJ databases">
        <title>Australian commercial rhizobial inoculants.</title>
        <authorList>
            <person name="Kohlmeier M.G."/>
            <person name="O'Hara G.W."/>
            <person name="Colombi E."/>
            <person name="Ramsay J.P."/>
            <person name="Terpolilli J."/>
        </authorList>
    </citation>
    <scope>NUCLEOTIDE SEQUENCE</scope>
    <source>
        <strain evidence="3">CC829</strain>
        <plasmid evidence="3">pCC829_2</plasmid>
    </source>
</reference>
<proteinExistence type="inferred from homology"/>
<organism evidence="3 4">
    <name type="scientific">Bradyrhizobium barranii</name>
    <dbReference type="NCBI Taxonomy" id="2992140"/>
    <lineage>
        <taxon>Bacteria</taxon>
        <taxon>Pseudomonadati</taxon>
        <taxon>Pseudomonadota</taxon>
        <taxon>Alphaproteobacteria</taxon>
        <taxon>Hyphomicrobiales</taxon>
        <taxon>Nitrobacteraceae</taxon>
        <taxon>Bradyrhizobium</taxon>
    </lineage>
</organism>
<protein>
    <submittedName>
        <fullName evidence="3">Maturase</fullName>
    </submittedName>
</protein>
<comment type="similarity">
    <text evidence="1">Belongs to the bacterial reverse transcriptase family.</text>
</comment>
<keyword evidence="4" id="KW-1185">Reference proteome</keyword>
<sequence length="163" mass="18594">MAKSATENLAFTEQLMEEVCDRENLERAWKRVKRNKGSPGVDGMTIDEAKAFLRQHWPNIRSQLLDGNYRPQPVKRVEIPKPDGGVRKLGVPCVVDRLIQQAVLQVLQERWDPTFSEHSFGFRPGRSAHQAVAQAQRYGADGYNVVVDLDLERFFDRVLTTTS</sequence>
<dbReference type="Proteomes" id="UP001430990">
    <property type="component" value="Plasmid pCC829_2"/>
</dbReference>
<name>A0ABY3R149_9BRAD</name>
<evidence type="ECO:0000256" key="1">
    <source>
        <dbReference type="ARBA" id="ARBA00034120"/>
    </source>
</evidence>
<feature type="domain" description="Reverse transcriptase" evidence="2">
    <location>
        <begin position="79"/>
        <end position="158"/>
    </location>
</feature>
<accession>A0ABY3R149</accession>
<dbReference type="PANTHER" id="PTHR34047">
    <property type="entry name" value="NUCLEAR INTRON MATURASE 1, MITOCHONDRIAL-RELATED"/>
    <property type="match status" value="1"/>
</dbReference>
<evidence type="ECO:0000259" key="2">
    <source>
        <dbReference type="Pfam" id="PF00078"/>
    </source>
</evidence>
<dbReference type="RefSeq" id="WP_231145823.1">
    <property type="nucleotide sequence ID" value="NZ_CP088102.1"/>
</dbReference>
<dbReference type="CDD" id="cd01651">
    <property type="entry name" value="RT_G2_intron"/>
    <property type="match status" value="1"/>
</dbReference>
<dbReference type="SUPFAM" id="SSF56672">
    <property type="entry name" value="DNA/RNA polymerases"/>
    <property type="match status" value="1"/>
</dbReference>
<dbReference type="EMBL" id="CP088102">
    <property type="protein sequence ID" value="UFW91994.1"/>
    <property type="molecule type" value="Genomic_DNA"/>
</dbReference>
<dbReference type="PANTHER" id="PTHR34047:SF8">
    <property type="entry name" value="PROTEIN YKFC"/>
    <property type="match status" value="1"/>
</dbReference>
<keyword evidence="3" id="KW-0614">Plasmid</keyword>
<gene>
    <name evidence="3" type="ORF">BjapCC829_49460</name>
</gene>
<dbReference type="InterPro" id="IPR043502">
    <property type="entry name" value="DNA/RNA_pol_sf"/>
</dbReference>